<dbReference type="PANTHER" id="PTHR47481:SF32">
    <property type="entry name" value="RETROTRANSPOSON GAG DOMAIN-CONTAINING PROTEIN"/>
    <property type="match status" value="1"/>
</dbReference>
<keyword evidence="2" id="KW-1185">Reference proteome</keyword>
<evidence type="ECO:0000313" key="1">
    <source>
        <dbReference type="EMBL" id="KAI5329487.1"/>
    </source>
</evidence>
<dbReference type="Pfam" id="PF14223">
    <property type="entry name" value="Retrotran_gag_2"/>
    <property type="match status" value="1"/>
</dbReference>
<proteinExistence type="predicted"/>
<protein>
    <submittedName>
        <fullName evidence="1">Uncharacterized protein</fullName>
    </submittedName>
</protein>
<gene>
    <name evidence="1" type="ORF">L3X38_028884</name>
</gene>
<dbReference type="Proteomes" id="UP001054821">
    <property type="component" value="Chromosome 5"/>
</dbReference>
<evidence type="ECO:0000313" key="2">
    <source>
        <dbReference type="Proteomes" id="UP001054821"/>
    </source>
</evidence>
<comment type="caution">
    <text evidence="1">The sequence shown here is derived from an EMBL/GenBank/DDBJ whole genome shotgun (WGS) entry which is preliminary data.</text>
</comment>
<reference evidence="1 2" key="1">
    <citation type="journal article" date="2022" name="G3 (Bethesda)">
        <title>Whole-genome sequence and methylome profiling of the almond [Prunus dulcis (Mill.) D.A. Webb] cultivar 'Nonpareil'.</title>
        <authorList>
            <person name="D'Amico-Willman K.M."/>
            <person name="Ouma W.Z."/>
            <person name="Meulia T."/>
            <person name="Sideli G.M."/>
            <person name="Gradziel T.M."/>
            <person name="Fresnedo-Ramirez J."/>
        </authorList>
    </citation>
    <scope>NUCLEOTIDE SEQUENCE [LARGE SCALE GENOMIC DNA]</scope>
    <source>
        <strain evidence="1">Clone GOH B32 T37-40</strain>
    </source>
</reference>
<dbReference type="AlphaFoldDB" id="A0AAD4VSK6"/>
<sequence>MGYVGDSGPSPPTTQAASHSFWIHQDQLFLYAILASVSPQVISLIASAKTSKKAWDKLLHLFASKAGARVLGLKEHLTLMRHENKLVSQYLQDVKVISDELSIIDIPLFDDDLLLYSLNGVGSEFKEIVAIVSSHDSSTLFENLHDMLVEHETALTRADIVVAAPVITANVTQSSQRTNTHRGFFSNNSN</sequence>
<accession>A0AAD4VSK6</accession>
<dbReference type="PANTHER" id="PTHR47481">
    <property type="match status" value="1"/>
</dbReference>
<organism evidence="1 2">
    <name type="scientific">Prunus dulcis</name>
    <name type="common">Almond</name>
    <name type="synonym">Amygdalus dulcis</name>
    <dbReference type="NCBI Taxonomy" id="3755"/>
    <lineage>
        <taxon>Eukaryota</taxon>
        <taxon>Viridiplantae</taxon>
        <taxon>Streptophyta</taxon>
        <taxon>Embryophyta</taxon>
        <taxon>Tracheophyta</taxon>
        <taxon>Spermatophyta</taxon>
        <taxon>Magnoliopsida</taxon>
        <taxon>eudicotyledons</taxon>
        <taxon>Gunneridae</taxon>
        <taxon>Pentapetalae</taxon>
        <taxon>rosids</taxon>
        <taxon>fabids</taxon>
        <taxon>Rosales</taxon>
        <taxon>Rosaceae</taxon>
        <taxon>Amygdaloideae</taxon>
        <taxon>Amygdaleae</taxon>
        <taxon>Prunus</taxon>
    </lineage>
</organism>
<dbReference type="EMBL" id="JAJFAZ020000005">
    <property type="protein sequence ID" value="KAI5329487.1"/>
    <property type="molecule type" value="Genomic_DNA"/>
</dbReference>
<name>A0AAD4VSK6_PRUDU</name>